<dbReference type="Proteomes" id="UP000471409">
    <property type="component" value="Unassembled WGS sequence"/>
</dbReference>
<accession>A0A6P0DRG9</accession>
<dbReference type="EMBL" id="WXXP01000593">
    <property type="protein sequence ID" value="NEK55494.1"/>
    <property type="molecule type" value="Genomic_DNA"/>
</dbReference>
<feature type="non-terminal residue" evidence="1">
    <location>
        <position position="1"/>
    </location>
</feature>
<sequence length="31" mass="3454">NRTVQIADPEGTHVALYTPITDAARRRFAGR</sequence>
<evidence type="ECO:0000313" key="1">
    <source>
        <dbReference type="EMBL" id="NEK55494.1"/>
    </source>
</evidence>
<evidence type="ECO:0000313" key="2">
    <source>
        <dbReference type="Proteomes" id="UP000471409"/>
    </source>
</evidence>
<name>A0A6P0DRG9_RHILE</name>
<proteinExistence type="predicted"/>
<dbReference type="AlphaFoldDB" id="A0A6P0DRG9"/>
<comment type="caution">
    <text evidence="1">The sequence shown here is derived from an EMBL/GenBank/DDBJ whole genome shotgun (WGS) entry which is preliminary data.</text>
</comment>
<organism evidence="1 2">
    <name type="scientific">Rhizobium leguminosarum</name>
    <dbReference type="NCBI Taxonomy" id="384"/>
    <lineage>
        <taxon>Bacteria</taxon>
        <taxon>Pseudomonadati</taxon>
        <taxon>Pseudomonadota</taxon>
        <taxon>Alphaproteobacteria</taxon>
        <taxon>Hyphomicrobiales</taxon>
        <taxon>Rhizobiaceae</taxon>
        <taxon>Rhizobium/Agrobacterium group</taxon>
        <taxon>Rhizobium</taxon>
    </lineage>
</organism>
<gene>
    <name evidence="1" type="ORF">GUK36_40400</name>
</gene>
<reference evidence="1 2" key="1">
    <citation type="submission" date="2020-01" db="EMBL/GenBank/DDBJ databases">
        <title>Rhizobium genotypes associated with high levels of biological nitrogen fixation by grain legumes in a temperate-maritime cropping system.</title>
        <authorList>
            <person name="Maluk M."/>
            <person name="Francesc Ferrando Molina F."/>
            <person name="Lopez Del Egido L."/>
            <person name="Lafos M."/>
            <person name="Langarica-Fuentes A."/>
            <person name="Gebre Yohannes G."/>
            <person name="Young M.W."/>
            <person name="Martin P."/>
            <person name="Gantlett R."/>
            <person name="Kenicer G."/>
            <person name="Hawes C."/>
            <person name="Begg G.S."/>
            <person name="Quilliam R.S."/>
            <person name="Squire G.R."/>
            <person name="Poole P.S."/>
            <person name="Young P.W."/>
            <person name="Iannetta P.M."/>
            <person name="James E.K."/>
        </authorList>
    </citation>
    <scope>NUCLEOTIDE SEQUENCE [LARGE SCALE GENOMIC DNA]</scope>
    <source>
        <strain evidence="1 2">JHI944</strain>
    </source>
</reference>
<protein>
    <submittedName>
        <fullName evidence="1">VOC family protein</fullName>
    </submittedName>
</protein>